<gene>
    <name evidence="2" type="ordered locus">Swit_0695</name>
</gene>
<sequence length="153" mass="17019">MASLAQHLLPPQPAAPSDRQRLFLLVFTGILIDLVVLGLFAEYSDHVYVDSFTTALFASIVLQLLIKLTIVAEHRILARFKDKSGAGWKIAKFLVAWLILFGSKFVILEVLSVIFARDVHFEGVMHGVLWLVIVVASMVTAEELAARLYRSLA</sequence>
<evidence type="ECO:0000313" key="3">
    <source>
        <dbReference type="Proteomes" id="UP000001989"/>
    </source>
</evidence>
<evidence type="ECO:0000313" key="2">
    <source>
        <dbReference type="EMBL" id="ABQ67062.1"/>
    </source>
</evidence>
<keyword evidence="1" id="KW-0812">Transmembrane</keyword>
<dbReference type="AlphaFoldDB" id="A0A9J9H8V5"/>
<dbReference type="Proteomes" id="UP000001989">
    <property type="component" value="Chromosome"/>
</dbReference>
<protein>
    <submittedName>
        <fullName evidence="2">Uncharacterized protein</fullName>
    </submittedName>
</protein>
<dbReference type="KEGG" id="swi:Swit_0695"/>
<proteinExistence type="predicted"/>
<keyword evidence="1" id="KW-1133">Transmembrane helix</keyword>
<accession>A0A9J9H8V5</accession>
<name>A0A9J9H8V5_RHIWR</name>
<feature type="transmembrane region" description="Helical" evidence="1">
    <location>
        <begin position="21"/>
        <end position="40"/>
    </location>
</feature>
<evidence type="ECO:0000256" key="1">
    <source>
        <dbReference type="SAM" id="Phobius"/>
    </source>
</evidence>
<keyword evidence="3" id="KW-1185">Reference proteome</keyword>
<organism evidence="2 3">
    <name type="scientific">Rhizorhabdus wittichii (strain DSM 6014 / CCUG 31198 / JCM 15750 / NBRC 105917 / EY 4224 / RW1)</name>
    <name type="common">Sphingomonas wittichii</name>
    <dbReference type="NCBI Taxonomy" id="392499"/>
    <lineage>
        <taxon>Bacteria</taxon>
        <taxon>Pseudomonadati</taxon>
        <taxon>Pseudomonadota</taxon>
        <taxon>Alphaproteobacteria</taxon>
        <taxon>Sphingomonadales</taxon>
        <taxon>Sphingomonadaceae</taxon>
        <taxon>Rhizorhabdus</taxon>
    </lineage>
</organism>
<dbReference type="OrthoDB" id="5873895at2"/>
<feature type="transmembrane region" description="Helical" evidence="1">
    <location>
        <begin position="128"/>
        <end position="149"/>
    </location>
</feature>
<reference evidence="2 3" key="1">
    <citation type="journal article" date="2010" name="J. Bacteriol.">
        <title>Genome sequence of the dioxin-mineralizing bacterium Sphingomonas wittichii RW1.</title>
        <authorList>
            <person name="Miller T.R."/>
            <person name="Delcher A.L."/>
            <person name="Salzberg S.L."/>
            <person name="Saunders E."/>
            <person name="Detter J.C."/>
            <person name="Halden R.U."/>
        </authorList>
    </citation>
    <scope>NUCLEOTIDE SEQUENCE [LARGE SCALE GENOMIC DNA]</scope>
    <source>
        <strain evidence="3">DSM 6014 / CCUG 31198 / JCM 15750 / NBRC 105917 / EY 4224 / RW1</strain>
    </source>
</reference>
<feature type="transmembrane region" description="Helical" evidence="1">
    <location>
        <begin position="93"/>
        <end position="116"/>
    </location>
</feature>
<keyword evidence="1" id="KW-0472">Membrane</keyword>
<dbReference type="EMBL" id="CP000699">
    <property type="protein sequence ID" value="ABQ67062.1"/>
    <property type="molecule type" value="Genomic_DNA"/>
</dbReference>
<feature type="transmembrane region" description="Helical" evidence="1">
    <location>
        <begin position="52"/>
        <end position="72"/>
    </location>
</feature>